<dbReference type="PANTHER" id="PTHR33470:SF40">
    <property type="entry name" value="PROTEIN SEED AND ROOT HAIR PROTECTIVE PROTEIN"/>
    <property type="match status" value="1"/>
</dbReference>
<accession>A0AAF0UM78</accession>
<proteinExistence type="predicted"/>
<evidence type="ECO:0000256" key="1">
    <source>
        <dbReference type="ARBA" id="ARBA00022729"/>
    </source>
</evidence>
<dbReference type="Proteomes" id="UP001234989">
    <property type="component" value="Chromosome 9"/>
</dbReference>
<sequence>MASNKNLPVFCIVLSIVAAATIASANSNYENGYYGYENDVPKTYKKDVHTKGLVPEANIIAVQGMIYCKSGSKHIPLKGAVARITCLGTEKHGHETAPFSFSSYQSDAKGYYYAVFSLNELKEYDQSCTITQCKAFLESSSLEECDVPTDENNGKTGAILTSYRLLNEYAEKKTVLYSVAPFVYTSEDEGDADYTKSNYYKREGGY</sequence>
<name>A0AAF0UM78_SOLVR</name>
<dbReference type="PANTHER" id="PTHR33470">
    <property type="entry name" value="OS01G0164075 PROTEIN"/>
    <property type="match status" value="1"/>
</dbReference>
<keyword evidence="1 2" id="KW-0732">Signal</keyword>
<feature type="chain" id="PRO_5042046087" evidence="2">
    <location>
        <begin position="26"/>
        <end position="206"/>
    </location>
</feature>
<keyword evidence="4" id="KW-1185">Reference proteome</keyword>
<reference evidence="3" key="1">
    <citation type="submission" date="2023-08" db="EMBL/GenBank/DDBJ databases">
        <title>A de novo genome assembly of Solanum verrucosum Schlechtendal, a Mexican diploid species geographically isolated from the other diploid A-genome species in potato relatives.</title>
        <authorList>
            <person name="Hosaka K."/>
        </authorList>
    </citation>
    <scope>NUCLEOTIDE SEQUENCE</scope>
    <source>
        <tissue evidence="3">Young leaves</tissue>
    </source>
</reference>
<dbReference type="EMBL" id="CP133620">
    <property type="protein sequence ID" value="WMV47651.1"/>
    <property type="molecule type" value="Genomic_DNA"/>
</dbReference>
<dbReference type="Pfam" id="PF01190">
    <property type="entry name" value="Pollen_Ole_e_1"/>
    <property type="match status" value="1"/>
</dbReference>
<evidence type="ECO:0000313" key="3">
    <source>
        <dbReference type="EMBL" id="WMV47651.1"/>
    </source>
</evidence>
<feature type="signal peptide" evidence="2">
    <location>
        <begin position="1"/>
        <end position="25"/>
    </location>
</feature>
<organism evidence="3 4">
    <name type="scientific">Solanum verrucosum</name>
    <dbReference type="NCBI Taxonomy" id="315347"/>
    <lineage>
        <taxon>Eukaryota</taxon>
        <taxon>Viridiplantae</taxon>
        <taxon>Streptophyta</taxon>
        <taxon>Embryophyta</taxon>
        <taxon>Tracheophyta</taxon>
        <taxon>Spermatophyta</taxon>
        <taxon>Magnoliopsida</taxon>
        <taxon>eudicotyledons</taxon>
        <taxon>Gunneridae</taxon>
        <taxon>Pentapetalae</taxon>
        <taxon>asterids</taxon>
        <taxon>lamiids</taxon>
        <taxon>Solanales</taxon>
        <taxon>Solanaceae</taxon>
        <taxon>Solanoideae</taxon>
        <taxon>Solaneae</taxon>
        <taxon>Solanum</taxon>
    </lineage>
</organism>
<dbReference type="GO" id="GO:0071944">
    <property type="term" value="C:cell periphery"/>
    <property type="evidence" value="ECO:0007669"/>
    <property type="project" value="TreeGrafter"/>
</dbReference>
<dbReference type="AlphaFoldDB" id="A0AAF0UM78"/>
<gene>
    <name evidence="3" type="ORF">MTR67_041036</name>
</gene>
<evidence type="ECO:0000256" key="2">
    <source>
        <dbReference type="SAM" id="SignalP"/>
    </source>
</evidence>
<evidence type="ECO:0000313" key="4">
    <source>
        <dbReference type="Proteomes" id="UP001234989"/>
    </source>
</evidence>
<protein>
    <submittedName>
        <fullName evidence="3">Uncharacterized protein</fullName>
    </submittedName>
</protein>